<evidence type="ECO:0000259" key="4">
    <source>
        <dbReference type="PROSITE" id="PS50102"/>
    </source>
</evidence>
<gene>
    <name evidence="5" type="ORF">BDZ90DRAFT_231224</name>
</gene>
<dbReference type="GO" id="GO:0005634">
    <property type="term" value="C:nucleus"/>
    <property type="evidence" value="ECO:0007669"/>
    <property type="project" value="TreeGrafter"/>
</dbReference>
<dbReference type="PANTHER" id="PTHR48025:SF1">
    <property type="entry name" value="RRM DOMAIN-CONTAINING PROTEIN"/>
    <property type="match status" value="1"/>
</dbReference>
<name>A0A316UVB5_9BASI</name>
<dbReference type="SMART" id="SM00360">
    <property type="entry name" value="RRM"/>
    <property type="match status" value="2"/>
</dbReference>
<proteinExistence type="predicted"/>
<dbReference type="GeneID" id="37027592"/>
<accession>A0A316UVB5</accession>
<dbReference type="PANTHER" id="PTHR48025">
    <property type="entry name" value="OS02G0815200 PROTEIN"/>
    <property type="match status" value="1"/>
</dbReference>
<feature type="region of interest" description="Disordered" evidence="3">
    <location>
        <begin position="106"/>
        <end position="227"/>
    </location>
</feature>
<dbReference type="Pfam" id="PF00076">
    <property type="entry name" value="RRM_1"/>
    <property type="match status" value="2"/>
</dbReference>
<organism evidence="5 6">
    <name type="scientific">Jaminaea rosea</name>
    <dbReference type="NCBI Taxonomy" id="1569628"/>
    <lineage>
        <taxon>Eukaryota</taxon>
        <taxon>Fungi</taxon>
        <taxon>Dikarya</taxon>
        <taxon>Basidiomycota</taxon>
        <taxon>Ustilaginomycotina</taxon>
        <taxon>Exobasidiomycetes</taxon>
        <taxon>Microstromatales</taxon>
        <taxon>Microstromatales incertae sedis</taxon>
        <taxon>Jaminaea</taxon>
    </lineage>
</organism>
<dbReference type="STRING" id="1569628.A0A316UVB5"/>
<dbReference type="OrthoDB" id="439808at2759"/>
<feature type="compositionally biased region" description="Low complexity" evidence="3">
    <location>
        <begin position="120"/>
        <end position="141"/>
    </location>
</feature>
<dbReference type="InterPro" id="IPR000504">
    <property type="entry name" value="RRM_dom"/>
</dbReference>
<dbReference type="GO" id="GO:0003729">
    <property type="term" value="F:mRNA binding"/>
    <property type="evidence" value="ECO:0007669"/>
    <property type="project" value="TreeGrafter"/>
</dbReference>
<evidence type="ECO:0000313" key="5">
    <source>
        <dbReference type="EMBL" id="PWN29246.1"/>
    </source>
</evidence>
<dbReference type="SUPFAM" id="SSF54928">
    <property type="entry name" value="RNA-binding domain, RBD"/>
    <property type="match status" value="2"/>
</dbReference>
<dbReference type="InterPro" id="IPR035979">
    <property type="entry name" value="RBD_domain_sf"/>
</dbReference>
<feature type="compositionally biased region" description="Basic residues" evidence="3">
    <location>
        <begin position="142"/>
        <end position="153"/>
    </location>
</feature>
<reference evidence="5 6" key="1">
    <citation type="journal article" date="2018" name="Mol. Biol. Evol.">
        <title>Broad Genomic Sampling Reveals a Smut Pathogenic Ancestry of the Fungal Clade Ustilaginomycotina.</title>
        <authorList>
            <person name="Kijpornyongpan T."/>
            <person name="Mondo S.J."/>
            <person name="Barry K."/>
            <person name="Sandor L."/>
            <person name="Lee J."/>
            <person name="Lipzen A."/>
            <person name="Pangilinan J."/>
            <person name="LaButti K."/>
            <person name="Hainaut M."/>
            <person name="Henrissat B."/>
            <person name="Grigoriev I.V."/>
            <person name="Spatafora J.W."/>
            <person name="Aime M.C."/>
        </authorList>
    </citation>
    <scope>NUCLEOTIDE SEQUENCE [LARGE SCALE GENOMIC DNA]</scope>
    <source>
        <strain evidence="5 6">MCA 5214</strain>
    </source>
</reference>
<dbReference type="InterPro" id="IPR012677">
    <property type="entry name" value="Nucleotide-bd_a/b_plait_sf"/>
</dbReference>
<dbReference type="AlphaFoldDB" id="A0A316UVB5"/>
<evidence type="ECO:0000256" key="1">
    <source>
        <dbReference type="ARBA" id="ARBA00022884"/>
    </source>
</evidence>
<dbReference type="CDD" id="cd00590">
    <property type="entry name" value="RRM_SF"/>
    <property type="match status" value="1"/>
</dbReference>
<dbReference type="EMBL" id="KZ819664">
    <property type="protein sequence ID" value="PWN29246.1"/>
    <property type="molecule type" value="Genomic_DNA"/>
</dbReference>
<protein>
    <recommendedName>
        <fullName evidence="4">RRM domain-containing protein</fullName>
    </recommendedName>
</protein>
<evidence type="ECO:0000313" key="6">
    <source>
        <dbReference type="Proteomes" id="UP000245884"/>
    </source>
</evidence>
<evidence type="ECO:0000256" key="2">
    <source>
        <dbReference type="PROSITE-ProRule" id="PRU00176"/>
    </source>
</evidence>
<feature type="domain" description="RRM" evidence="4">
    <location>
        <begin position="15"/>
        <end position="91"/>
    </location>
</feature>
<dbReference type="Gene3D" id="3.30.70.330">
    <property type="match status" value="2"/>
</dbReference>
<dbReference type="RefSeq" id="XP_025363858.1">
    <property type="nucleotide sequence ID" value="XM_025505769.1"/>
</dbReference>
<dbReference type="PROSITE" id="PS50102">
    <property type="entry name" value="RRM"/>
    <property type="match status" value="2"/>
</dbReference>
<feature type="domain" description="RRM" evidence="4">
    <location>
        <begin position="231"/>
        <end position="312"/>
    </location>
</feature>
<feature type="region of interest" description="Disordered" evidence="3">
    <location>
        <begin position="312"/>
        <end position="335"/>
    </location>
</feature>
<evidence type="ECO:0000256" key="3">
    <source>
        <dbReference type="SAM" id="MobiDB-lite"/>
    </source>
</evidence>
<keyword evidence="6" id="KW-1185">Reference proteome</keyword>
<keyword evidence="1 2" id="KW-0694">RNA-binding</keyword>
<dbReference type="InterPro" id="IPR050502">
    <property type="entry name" value="Euk_RNA-bind_prot"/>
</dbReference>
<sequence length="335" mass="35075">MSADAAAAAPAQEGHKVFAGNLAFATTEADIKAIFAEAGVVNDVQIITRGTRSLGYCFITYPTAAEAEAAVSKLNKKVVAGREINVEIAKPQEELEATREAKAAARKEKAAAKKAKQQEAKAAAAANAPAEGEEGAATTTKKTGRTRKPRARKARTDEGEEPDNVDAAAAANGEGGEKKSSTRSRKPKTKAAVVNGEVEAVDGTAAATSAKKTARQPRGPKGAPEGEASKTLLFVANLSFEVDDASLRSAFVELGGPEPKSTHVVRRRFGARRSKGFGFVDFSGEEEQKKALEVVQGKEWLGRQLSLKVAIQGSKEEAEKEAKDEADKAESAGAA</sequence>
<feature type="compositionally biased region" description="Basic and acidic residues" evidence="3">
    <location>
        <begin position="314"/>
        <end position="335"/>
    </location>
</feature>
<dbReference type="Proteomes" id="UP000245884">
    <property type="component" value="Unassembled WGS sequence"/>
</dbReference>
<feature type="compositionally biased region" description="Basic and acidic residues" evidence="3">
    <location>
        <begin position="106"/>
        <end position="119"/>
    </location>
</feature>